<protein>
    <submittedName>
        <fullName evidence="1">Uncharacterized protein</fullName>
    </submittedName>
</protein>
<proteinExistence type="predicted"/>
<evidence type="ECO:0000313" key="1">
    <source>
        <dbReference type="EMBL" id="KAF7711987.1"/>
    </source>
</evidence>
<dbReference type="AlphaFoldDB" id="A0A8T0C0Z2"/>
<reference evidence="1" key="1">
    <citation type="submission" date="2020-08" db="EMBL/GenBank/DDBJ databases">
        <title>Chromosome-level assembly of Southern catfish (Silurus meridionalis) provides insights into visual adaptation to the nocturnal and benthic lifestyles.</title>
        <authorList>
            <person name="Zhang Y."/>
            <person name="Wang D."/>
            <person name="Peng Z."/>
        </authorList>
    </citation>
    <scope>NUCLEOTIDE SEQUENCE</scope>
    <source>
        <strain evidence="1">SWU-2019-XX</strain>
        <tissue evidence="1">Muscle</tissue>
    </source>
</reference>
<organism evidence="1 2">
    <name type="scientific">Silurus meridionalis</name>
    <name type="common">Southern catfish</name>
    <name type="synonym">Silurus soldatovi meridionalis</name>
    <dbReference type="NCBI Taxonomy" id="175797"/>
    <lineage>
        <taxon>Eukaryota</taxon>
        <taxon>Metazoa</taxon>
        <taxon>Chordata</taxon>
        <taxon>Craniata</taxon>
        <taxon>Vertebrata</taxon>
        <taxon>Euteleostomi</taxon>
        <taxon>Actinopterygii</taxon>
        <taxon>Neopterygii</taxon>
        <taxon>Teleostei</taxon>
        <taxon>Ostariophysi</taxon>
        <taxon>Siluriformes</taxon>
        <taxon>Siluridae</taxon>
        <taxon>Silurus</taxon>
    </lineage>
</organism>
<keyword evidence="2" id="KW-1185">Reference proteome</keyword>
<comment type="caution">
    <text evidence="1">The sequence shown here is derived from an EMBL/GenBank/DDBJ whole genome shotgun (WGS) entry which is preliminary data.</text>
</comment>
<name>A0A8T0C0Z2_SILME</name>
<sequence>MISRVRDQIINQQHCRTPSSIPVTQRDLDAHSDTYWSIRLSHFYDLAMLEDHGNSTDGFGRLAPTLVFHFRVPATLKHPPGVVSKETSIQFLV</sequence>
<gene>
    <name evidence="1" type="ORF">HF521_000998</name>
</gene>
<evidence type="ECO:0000313" key="2">
    <source>
        <dbReference type="Proteomes" id="UP000606274"/>
    </source>
</evidence>
<dbReference type="Proteomes" id="UP000606274">
    <property type="component" value="Unassembled WGS sequence"/>
</dbReference>
<accession>A0A8T0C0Z2</accession>
<dbReference type="EMBL" id="JABFDY010000001">
    <property type="protein sequence ID" value="KAF7711987.1"/>
    <property type="molecule type" value="Genomic_DNA"/>
</dbReference>